<accession>A0AAV8YBI6</accession>
<dbReference type="SMART" id="SM00980">
    <property type="entry name" value="THAP"/>
    <property type="match status" value="1"/>
</dbReference>
<protein>
    <recommendedName>
        <fullName evidence="6">THAP-type domain-containing protein</fullName>
    </recommendedName>
</protein>
<feature type="domain" description="THAP-type" evidence="6">
    <location>
        <begin position="1"/>
        <end position="60"/>
    </location>
</feature>
<dbReference type="PANTHER" id="PTHR46927">
    <property type="entry name" value="AGAP005574-PA"/>
    <property type="match status" value="1"/>
</dbReference>
<dbReference type="PANTHER" id="PTHR46927:SF3">
    <property type="entry name" value="THAP-TYPE DOMAIN-CONTAINING PROTEIN"/>
    <property type="match status" value="1"/>
</dbReference>
<reference evidence="7" key="1">
    <citation type="journal article" date="2023" name="Insect Mol. Biol.">
        <title>Genome sequencing provides insights into the evolution of gene families encoding plant cell wall-degrading enzymes in longhorned beetles.</title>
        <authorList>
            <person name="Shin N.R."/>
            <person name="Okamura Y."/>
            <person name="Kirsch R."/>
            <person name="Pauchet Y."/>
        </authorList>
    </citation>
    <scope>NUCLEOTIDE SEQUENCE</scope>
    <source>
        <strain evidence="7">AMC_N1</strain>
    </source>
</reference>
<keyword evidence="8" id="KW-1185">Reference proteome</keyword>
<keyword evidence="1" id="KW-0479">Metal-binding</keyword>
<evidence type="ECO:0000256" key="3">
    <source>
        <dbReference type="ARBA" id="ARBA00022833"/>
    </source>
</evidence>
<evidence type="ECO:0000313" key="8">
    <source>
        <dbReference type="Proteomes" id="UP001162162"/>
    </source>
</evidence>
<dbReference type="Gene3D" id="6.20.210.20">
    <property type="entry name" value="THAP domain"/>
    <property type="match status" value="1"/>
</dbReference>
<evidence type="ECO:0000313" key="7">
    <source>
        <dbReference type="EMBL" id="KAJ8948535.1"/>
    </source>
</evidence>
<dbReference type="InterPro" id="IPR038441">
    <property type="entry name" value="THAP_Znf_sf"/>
</dbReference>
<evidence type="ECO:0000259" key="6">
    <source>
        <dbReference type="PROSITE" id="PS50950"/>
    </source>
</evidence>
<proteinExistence type="predicted"/>
<dbReference type="Proteomes" id="UP001162162">
    <property type="component" value="Unassembled WGS sequence"/>
</dbReference>
<feature type="non-terminal residue" evidence="7">
    <location>
        <position position="1"/>
    </location>
</feature>
<dbReference type="EMBL" id="JAPWTK010000135">
    <property type="protein sequence ID" value="KAJ8948535.1"/>
    <property type="molecule type" value="Genomic_DNA"/>
</dbReference>
<evidence type="ECO:0000256" key="1">
    <source>
        <dbReference type="ARBA" id="ARBA00022723"/>
    </source>
</evidence>
<keyword evidence="4 5" id="KW-0238">DNA-binding</keyword>
<organism evidence="7 8">
    <name type="scientific">Aromia moschata</name>
    <dbReference type="NCBI Taxonomy" id="1265417"/>
    <lineage>
        <taxon>Eukaryota</taxon>
        <taxon>Metazoa</taxon>
        <taxon>Ecdysozoa</taxon>
        <taxon>Arthropoda</taxon>
        <taxon>Hexapoda</taxon>
        <taxon>Insecta</taxon>
        <taxon>Pterygota</taxon>
        <taxon>Neoptera</taxon>
        <taxon>Endopterygota</taxon>
        <taxon>Coleoptera</taxon>
        <taxon>Polyphaga</taxon>
        <taxon>Cucujiformia</taxon>
        <taxon>Chrysomeloidea</taxon>
        <taxon>Cerambycidae</taxon>
        <taxon>Cerambycinae</taxon>
        <taxon>Callichromatini</taxon>
        <taxon>Aromia</taxon>
    </lineage>
</organism>
<comment type="caution">
    <text evidence="7">The sequence shown here is derived from an EMBL/GenBank/DDBJ whole genome shotgun (WGS) entry which is preliminary data.</text>
</comment>
<dbReference type="InterPro" id="IPR052224">
    <property type="entry name" value="THAP_domain_protein"/>
</dbReference>
<evidence type="ECO:0000256" key="4">
    <source>
        <dbReference type="ARBA" id="ARBA00023125"/>
    </source>
</evidence>
<evidence type="ECO:0000256" key="5">
    <source>
        <dbReference type="PROSITE-ProRule" id="PRU00309"/>
    </source>
</evidence>
<name>A0AAV8YBI6_9CUCU</name>
<dbReference type="GO" id="GO:0003677">
    <property type="term" value="F:DNA binding"/>
    <property type="evidence" value="ECO:0007669"/>
    <property type="project" value="UniProtKB-UniRule"/>
</dbReference>
<dbReference type="PROSITE" id="PS50950">
    <property type="entry name" value="ZF_THAP"/>
    <property type="match status" value="1"/>
</dbReference>
<gene>
    <name evidence="7" type="ORF">NQ318_000075</name>
</gene>
<evidence type="ECO:0000256" key="2">
    <source>
        <dbReference type="ARBA" id="ARBA00022771"/>
    </source>
</evidence>
<sequence>HKFPKNPELRGKWLDVLGLKDDDIRQNYAFLCSDHFSANDFVVCFSGGRFLKRDAVPSVSGRGQLDIECPNKYTSEDSTKAVDPDVEHKRELDSSTFPIKVENNETVDSSTLKVQ</sequence>
<keyword evidence="2 5" id="KW-0863">Zinc-finger</keyword>
<dbReference type="SMART" id="SM00692">
    <property type="entry name" value="DM3"/>
    <property type="match status" value="1"/>
</dbReference>
<dbReference type="GO" id="GO:0008270">
    <property type="term" value="F:zinc ion binding"/>
    <property type="evidence" value="ECO:0007669"/>
    <property type="project" value="UniProtKB-KW"/>
</dbReference>
<keyword evidence="3" id="KW-0862">Zinc</keyword>
<dbReference type="Pfam" id="PF05485">
    <property type="entry name" value="THAP"/>
    <property type="match status" value="1"/>
</dbReference>
<dbReference type="SUPFAM" id="SSF57716">
    <property type="entry name" value="Glucocorticoid receptor-like (DNA-binding domain)"/>
    <property type="match status" value="1"/>
</dbReference>
<dbReference type="InterPro" id="IPR006612">
    <property type="entry name" value="THAP_Znf"/>
</dbReference>
<dbReference type="AlphaFoldDB" id="A0AAV8YBI6"/>